<proteinExistence type="predicted"/>
<dbReference type="AlphaFoldDB" id="A0AAV0Z4R6"/>
<dbReference type="SUPFAM" id="SSF56300">
    <property type="entry name" value="Metallo-dependent phosphatases"/>
    <property type="match status" value="1"/>
</dbReference>
<dbReference type="InterPro" id="IPR004843">
    <property type="entry name" value="Calcineurin-like_PHP"/>
</dbReference>
<sequence length="390" mass="43465">MESEKDNSFCKQIPDLFSSFVDTFVDFSVSGLFLLPPPSSPPPPPPTRLPSPQRLIAIGDLHGDLKKSKEALRIAGLIDASDRYTGGSATVIQVGDIMDRGGDEIKVIYLMEKLKREAARYGGRIVTMNGNHEIMNVEGDFRFATRSGVKEFRVWLYWFREGNKMKSLCKRLEPVKDPLDGVRVTFRGVRKKYHDGFRARVAALRPNGPISRRFFSQNVTVLVVGDSIFVHGGLLQEHVDYGLEKINREVSDWFKGLYGRFSPQHCRGKNAVVWLRKFSDGNCDCSSLEHVLSTVPGVKRMIMGHTIQTGGINGVCGNKAIRIDVGMSKGCGGGLPEVLEIDRIAGVRILTSNTLYQGIQENVDVMMEEEGLGMLVNKQHDRPRQVEVKA</sequence>
<evidence type="ECO:0000259" key="1">
    <source>
        <dbReference type="Pfam" id="PF00149"/>
    </source>
</evidence>
<dbReference type="GO" id="GO:0016787">
    <property type="term" value="F:hydrolase activity"/>
    <property type="evidence" value="ECO:0007669"/>
    <property type="project" value="InterPro"/>
</dbReference>
<keyword evidence="3" id="KW-1185">Reference proteome</keyword>
<dbReference type="PANTHER" id="PTHR47680">
    <property type="entry name" value="SHEWANELLA-LIKE PROTEIN PHOSPHATASE 2"/>
    <property type="match status" value="1"/>
</dbReference>
<dbReference type="EMBL" id="OX451735">
    <property type="protein sequence ID" value="CAI8591672.1"/>
    <property type="molecule type" value="Genomic_DNA"/>
</dbReference>
<reference evidence="2 3" key="1">
    <citation type="submission" date="2023-01" db="EMBL/GenBank/DDBJ databases">
        <authorList>
            <person name="Kreplak J."/>
        </authorList>
    </citation>
    <scope>NUCLEOTIDE SEQUENCE [LARGE SCALE GENOMIC DNA]</scope>
</reference>
<evidence type="ECO:0000313" key="2">
    <source>
        <dbReference type="EMBL" id="CAI8591672.1"/>
    </source>
</evidence>
<dbReference type="PANTHER" id="PTHR47680:SF2">
    <property type="entry name" value="SHEWANELLA-LIKE PROTEIN PHOSPHATASE 2"/>
    <property type="match status" value="1"/>
</dbReference>
<gene>
    <name evidence="2" type="ORF">VFH_I002240</name>
</gene>
<feature type="domain" description="Calcineurin-like phosphoesterase" evidence="1">
    <location>
        <begin position="54"/>
        <end position="306"/>
    </location>
</feature>
<dbReference type="InterPro" id="IPR029052">
    <property type="entry name" value="Metallo-depent_PP-like"/>
</dbReference>
<organism evidence="2 3">
    <name type="scientific">Vicia faba</name>
    <name type="common">Broad bean</name>
    <name type="synonym">Faba vulgaris</name>
    <dbReference type="NCBI Taxonomy" id="3906"/>
    <lineage>
        <taxon>Eukaryota</taxon>
        <taxon>Viridiplantae</taxon>
        <taxon>Streptophyta</taxon>
        <taxon>Embryophyta</taxon>
        <taxon>Tracheophyta</taxon>
        <taxon>Spermatophyta</taxon>
        <taxon>Magnoliopsida</taxon>
        <taxon>eudicotyledons</taxon>
        <taxon>Gunneridae</taxon>
        <taxon>Pentapetalae</taxon>
        <taxon>rosids</taxon>
        <taxon>fabids</taxon>
        <taxon>Fabales</taxon>
        <taxon>Fabaceae</taxon>
        <taxon>Papilionoideae</taxon>
        <taxon>50 kb inversion clade</taxon>
        <taxon>NPAAA clade</taxon>
        <taxon>Hologalegina</taxon>
        <taxon>IRL clade</taxon>
        <taxon>Fabeae</taxon>
        <taxon>Vicia</taxon>
    </lineage>
</organism>
<accession>A0AAV0Z4R6</accession>
<evidence type="ECO:0000313" key="3">
    <source>
        <dbReference type="Proteomes" id="UP001157006"/>
    </source>
</evidence>
<name>A0AAV0Z4R6_VICFA</name>
<protein>
    <recommendedName>
        <fullName evidence="1">Calcineurin-like phosphoesterase domain-containing protein</fullName>
    </recommendedName>
</protein>
<dbReference type="Gene3D" id="3.60.21.10">
    <property type="match status" value="1"/>
</dbReference>
<dbReference type="Pfam" id="PF00149">
    <property type="entry name" value="Metallophos"/>
    <property type="match status" value="1"/>
</dbReference>
<dbReference type="Proteomes" id="UP001157006">
    <property type="component" value="Chromosome 1S"/>
</dbReference>